<feature type="domain" description="DUF7869" evidence="2">
    <location>
        <begin position="665"/>
        <end position="799"/>
    </location>
</feature>
<dbReference type="Pfam" id="PF25273">
    <property type="entry name" value="DUF7869"/>
    <property type="match status" value="1"/>
</dbReference>
<comment type="caution">
    <text evidence="3">The sequence shown here is derived from an EMBL/GenBank/DDBJ whole genome shotgun (WGS) entry which is preliminary data.</text>
</comment>
<name>A0A921ZWV4_MANSE</name>
<feature type="region of interest" description="Disordered" evidence="1">
    <location>
        <begin position="843"/>
        <end position="865"/>
    </location>
</feature>
<feature type="compositionally biased region" description="Polar residues" evidence="1">
    <location>
        <begin position="1"/>
        <end position="12"/>
    </location>
</feature>
<feature type="region of interest" description="Disordered" evidence="1">
    <location>
        <begin position="1"/>
        <end position="25"/>
    </location>
</feature>
<dbReference type="Proteomes" id="UP000791440">
    <property type="component" value="Unassembled WGS sequence"/>
</dbReference>
<feature type="compositionally biased region" description="Low complexity" evidence="1">
    <location>
        <begin position="14"/>
        <end position="24"/>
    </location>
</feature>
<dbReference type="EMBL" id="JH669144">
    <property type="protein sequence ID" value="KAG6464327.1"/>
    <property type="molecule type" value="Genomic_DNA"/>
</dbReference>
<evidence type="ECO:0000313" key="4">
    <source>
        <dbReference type="Proteomes" id="UP000791440"/>
    </source>
</evidence>
<dbReference type="OrthoDB" id="7462948at2759"/>
<dbReference type="AlphaFoldDB" id="A0A921ZWV4"/>
<evidence type="ECO:0000259" key="2">
    <source>
        <dbReference type="Pfam" id="PF25273"/>
    </source>
</evidence>
<reference evidence="3" key="1">
    <citation type="journal article" date="2016" name="Insect Biochem. Mol. Biol.">
        <title>Multifaceted biological insights from a draft genome sequence of the tobacco hornworm moth, Manduca sexta.</title>
        <authorList>
            <person name="Kanost M.R."/>
            <person name="Arrese E.L."/>
            <person name="Cao X."/>
            <person name="Chen Y.R."/>
            <person name="Chellapilla S."/>
            <person name="Goldsmith M.R."/>
            <person name="Grosse-Wilde E."/>
            <person name="Heckel D.G."/>
            <person name="Herndon N."/>
            <person name="Jiang H."/>
            <person name="Papanicolaou A."/>
            <person name="Qu J."/>
            <person name="Soulages J.L."/>
            <person name="Vogel H."/>
            <person name="Walters J."/>
            <person name="Waterhouse R.M."/>
            <person name="Ahn S.J."/>
            <person name="Almeida F.C."/>
            <person name="An C."/>
            <person name="Aqrawi P."/>
            <person name="Bretschneider A."/>
            <person name="Bryant W.B."/>
            <person name="Bucks S."/>
            <person name="Chao H."/>
            <person name="Chevignon G."/>
            <person name="Christen J.M."/>
            <person name="Clarke D.F."/>
            <person name="Dittmer N.T."/>
            <person name="Ferguson L.C.F."/>
            <person name="Garavelou S."/>
            <person name="Gordon K.H.J."/>
            <person name="Gunaratna R.T."/>
            <person name="Han Y."/>
            <person name="Hauser F."/>
            <person name="He Y."/>
            <person name="Heidel-Fischer H."/>
            <person name="Hirsh A."/>
            <person name="Hu Y."/>
            <person name="Jiang H."/>
            <person name="Kalra D."/>
            <person name="Klinner C."/>
            <person name="Konig C."/>
            <person name="Kovar C."/>
            <person name="Kroll A.R."/>
            <person name="Kuwar S.S."/>
            <person name="Lee S.L."/>
            <person name="Lehman R."/>
            <person name="Li K."/>
            <person name="Li Z."/>
            <person name="Liang H."/>
            <person name="Lovelace S."/>
            <person name="Lu Z."/>
            <person name="Mansfield J.H."/>
            <person name="McCulloch K.J."/>
            <person name="Mathew T."/>
            <person name="Morton B."/>
            <person name="Muzny D.M."/>
            <person name="Neunemann D."/>
            <person name="Ongeri F."/>
            <person name="Pauchet Y."/>
            <person name="Pu L.L."/>
            <person name="Pyrousis I."/>
            <person name="Rao X.J."/>
            <person name="Redding A."/>
            <person name="Roesel C."/>
            <person name="Sanchez-Gracia A."/>
            <person name="Schaack S."/>
            <person name="Shukla A."/>
            <person name="Tetreau G."/>
            <person name="Wang Y."/>
            <person name="Xiong G.H."/>
            <person name="Traut W."/>
            <person name="Walsh T.K."/>
            <person name="Worley K.C."/>
            <person name="Wu D."/>
            <person name="Wu W."/>
            <person name="Wu Y.Q."/>
            <person name="Zhang X."/>
            <person name="Zou Z."/>
            <person name="Zucker H."/>
            <person name="Briscoe A.D."/>
            <person name="Burmester T."/>
            <person name="Clem R.J."/>
            <person name="Feyereisen R."/>
            <person name="Grimmelikhuijzen C.J.P."/>
            <person name="Hamodrakas S.J."/>
            <person name="Hansson B.S."/>
            <person name="Huguet E."/>
            <person name="Jermiin L.S."/>
            <person name="Lan Q."/>
            <person name="Lehman H.K."/>
            <person name="Lorenzen M."/>
            <person name="Merzendorfer H."/>
            <person name="Michalopoulos I."/>
            <person name="Morton D.B."/>
            <person name="Muthukrishnan S."/>
            <person name="Oakeshott J.G."/>
            <person name="Palmer W."/>
            <person name="Park Y."/>
            <person name="Passarelli A.L."/>
            <person name="Rozas J."/>
            <person name="Schwartz L.M."/>
            <person name="Smith W."/>
            <person name="Southgate A."/>
            <person name="Vilcinskas A."/>
            <person name="Vogt R."/>
            <person name="Wang P."/>
            <person name="Werren J."/>
            <person name="Yu X.Q."/>
            <person name="Zhou J.J."/>
            <person name="Brown S.J."/>
            <person name="Scherer S.E."/>
            <person name="Richards S."/>
            <person name="Blissard G.W."/>
        </authorList>
    </citation>
    <scope>NUCLEOTIDE SEQUENCE</scope>
</reference>
<organism evidence="3 4">
    <name type="scientific">Manduca sexta</name>
    <name type="common">Tobacco hawkmoth</name>
    <name type="synonym">Tobacco hornworm</name>
    <dbReference type="NCBI Taxonomy" id="7130"/>
    <lineage>
        <taxon>Eukaryota</taxon>
        <taxon>Metazoa</taxon>
        <taxon>Ecdysozoa</taxon>
        <taxon>Arthropoda</taxon>
        <taxon>Hexapoda</taxon>
        <taxon>Insecta</taxon>
        <taxon>Pterygota</taxon>
        <taxon>Neoptera</taxon>
        <taxon>Endopterygota</taxon>
        <taxon>Lepidoptera</taxon>
        <taxon>Glossata</taxon>
        <taxon>Ditrysia</taxon>
        <taxon>Bombycoidea</taxon>
        <taxon>Sphingidae</taxon>
        <taxon>Sphinginae</taxon>
        <taxon>Sphingini</taxon>
        <taxon>Manduca</taxon>
    </lineage>
</organism>
<feature type="compositionally biased region" description="Basic residues" evidence="1">
    <location>
        <begin position="309"/>
        <end position="319"/>
    </location>
</feature>
<sequence length="939" mass="107105">MQNNASYTTLVGASSLPSSGNNSSDVIEDSDLEVTEASKAIYSHKILAVAIDEPSTSGQLDNYMLPTDPYVAQTAVTTVSNNIHTVTIDEPSTSRQLENSMLANEPYIAENPETTVSSNILTVDIDITSTTDQLDNSMLATDSYIAKPAETTVLREIGVGDVEPLTFHQLEDCALSVISSGPYINKVTHTNLPTNTILSTPTISSYDSGIKACDSLENTVQTLGNIKGSFIHESSFHLDPGHSSRCVSTPNVNSSLHAQFSTTIKTRCKKSTLKSYADFLSDNEEFSSGSSNLWSPNESDTSKNSGSAKKCKKTKKRKRNDLEFGQSLNMRLKKPNKGKLQKKRKDAGLSYETKLGQVKEKKTIKENPCLPDKCFRKCYEISEDRRKGLFDHFWNLDVQRRRDWIVRCVQPSIIKRKKTKLVESRRSLTYEYYINEGEGSRQVCQQFLLHTLDITQKIILYTIKHSIEGMASQEKRTCNAPKYSEEAKDYVHSFIKTLPAVPSHYCRKKSSSLYLPQEYRNVTNLYRIYLKNCQENSKIHVSEKVFVAIFKNDYNIRFHTPKKDKCVLCTKTENKDILTEDEINEIEIHLKEKKASYQRFNTHQNLISKDTLTISFDLQKVLNTPYGESMLLYYSRKYAFYNCTFYESQTKIGHCYLWGESDGKRGGNEIATCVYKFLLEIDKRVIKNVLLYCDSCPGQNKNKILLTAIHHFLKISINIQVVQINYLLPGHTYMPVDSMHAVIERETKRIIVWAPSQWPAYIESARKRPKPYQINVLEHSDFINWDNLVSETFTDITQKQLHLKKIRIVTLKKHKDKIVEVKYSMKEDENPQIIALSERRRKNFSAGKGKGNRSKTGKGKKEETISEVVENQDPNNIVLPILYENRLPISVAKFNDLKKLCNNGIIPKRFHKEYLELPSLALVRDALPETDAEEAKDDE</sequence>
<dbReference type="InterPro" id="IPR057191">
    <property type="entry name" value="DUF7869"/>
</dbReference>
<protein>
    <recommendedName>
        <fullName evidence="2">DUF7869 domain-containing protein</fullName>
    </recommendedName>
</protein>
<dbReference type="PANTHER" id="PTHR10773">
    <property type="entry name" value="DNA-DIRECTED RNA POLYMERASES I, II, AND III SUBUNIT RPABC2"/>
    <property type="match status" value="1"/>
</dbReference>
<evidence type="ECO:0000313" key="3">
    <source>
        <dbReference type="EMBL" id="KAG6464327.1"/>
    </source>
</evidence>
<feature type="compositionally biased region" description="Polar residues" evidence="1">
    <location>
        <begin position="286"/>
        <end position="299"/>
    </location>
</feature>
<dbReference type="PANTHER" id="PTHR10773:SF19">
    <property type="match status" value="1"/>
</dbReference>
<proteinExistence type="predicted"/>
<keyword evidence="4" id="KW-1185">Reference proteome</keyword>
<gene>
    <name evidence="3" type="ORF">O3G_MSEX014442</name>
</gene>
<reference evidence="3" key="2">
    <citation type="submission" date="2020-12" db="EMBL/GenBank/DDBJ databases">
        <authorList>
            <person name="Kanost M."/>
        </authorList>
    </citation>
    <scope>NUCLEOTIDE SEQUENCE</scope>
</reference>
<evidence type="ECO:0000256" key="1">
    <source>
        <dbReference type="SAM" id="MobiDB-lite"/>
    </source>
</evidence>
<accession>A0A921ZWV4</accession>
<feature type="region of interest" description="Disordered" evidence="1">
    <location>
        <begin position="284"/>
        <end position="324"/>
    </location>
</feature>